<dbReference type="GO" id="GO:0003700">
    <property type="term" value="F:DNA-binding transcription factor activity"/>
    <property type="evidence" value="ECO:0007669"/>
    <property type="project" value="InterPro"/>
</dbReference>
<dbReference type="GO" id="GO:0043565">
    <property type="term" value="F:sequence-specific DNA binding"/>
    <property type="evidence" value="ECO:0007669"/>
    <property type="project" value="InterPro"/>
</dbReference>
<sequence length="288" mass="34056">MFEMKLEFFHDDRNFPFFIQYGYHSGDFFKHVHQDFTELVIVMDGTAAHVVGNEAYTVSKGDVFVIGPNTVHEFKNSHDFIPCNIMFRPEFFFEDMYQLKESPGFHALFFLEPYISREYQFKNRLKLSLEDYQKILLLIDKLMKEYQERQDGWKEMIHSCFMEVVVLLSRRYHMPEKTEHPGALLVANAGSYIEKNFKKDITVGEMAEAACLSERHFSRIFKETYKMTPLQYVIQLRILYAASLLKNTGGTITEIALISGFSDNNYFARCFRRYFQMSPGEYRRSHLD</sequence>
<dbReference type="PANTHER" id="PTHR43280:SF28">
    <property type="entry name" value="HTH-TYPE TRANSCRIPTIONAL ACTIVATOR RHAS"/>
    <property type="match status" value="1"/>
</dbReference>
<dbReference type="InterPro" id="IPR009057">
    <property type="entry name" value="Homeodomain-like_sf"/>
</dbReference>
<evidence type="ECO:0000256" key="1">
    <source>
        <dbReference type="ARBA" id="ARBA00023015"/>
    </source>
</evidence>
<dbReference type="Gene3D" id="1.10.10.60">
    <property type="entry name" value="Homeodomain-like"/>
    <property type="match status" value="2"/>
</dbReference>
<evidence type="ECO:0000256" key="2">
    <source>
        <dbReference type="ARBA" id="ARBA00023125"/>
    </source>
</evidence>
<dbReference type="PROSITE" id="PS00041">
    <property type="entry name" value="HTH_ARAC_FAMILY_1"/>
    <property type="match status" value="1"/>
</dbReference>
<dbReference type="PANTHER" id="PTHR43280">
    <property type="entry name" value="ARAC-FAMILY TRANSCRIPTIONAL REGULATOR"/>
    <property type="match status" value="1"/>
</dbReference>
<dbReference type="InterPro" id="IPR018062">
    <property type="entry name" value="HTH_AraC-typ_CS"/>
</dbReference>
<dbReference type="SMART" id="SM00342">
    <property type="entry name" value="HTH_ARAC"/>
    <property type="match status" value="1"/>
</dbReference>
<accession>A0A7I8DQX5</accession>
<organism evidence="5 6">
    <name type="scientific">Anaerocolumna chitinilytica</name>
    <dbReference type="NCBI Taxonomy" id="1727145"/>
    <lineage>
        <taxon>Bacteria</taxon>
        <taxon>Bacillati</taxon>
        <taxon>Bacillota</taxon>
        <taxon>Clostridia</taxon>
        <taxon>Lachnospirales</taxon>
        <taxon>Lachnospiraceae</taxon>
        <taxon>Anaerocolumna</taxon>
    </lineage>
</organism>
<reference evidence="5 6" key="1">
    <citation type="submission" date="2020-08" db="EMBL/GenBank/DDBJ databases">
        <title>Draft genome sequencing of an Anaerocolumna strain isolated from anoxic soil subjected to BSD treatment.</title>
        <authorList>
            <person name="Uek A."/>
            <person name="Tonouchi A."/>
        </authorList>
    </citation>
    <scope>NUCLEOTIDE SEQUENCE [LARGE SCALE GENOMIC DNA]</scope>
    <source>
        <strain evidence="5 6">CTTW</strain>
    </source>
</reference>
<evidence type="ECO:0000313" key="6">
    <source>
        <dbReference type="Proteomes" id="UP000515703"/>
    </source>
</evidence>
<keyword evidence="3" id="KW-0804">Transcription</keyword>
<dbReference type="PROSITE" id="PS01124">
    <property type="entry name" value="HTH_ARAC_FAMILY_2"/>
    <property type="match status" value="1"/>
</dbReference>
<dbReference type="RefSeq" id="WP_185255778.1">
    <property type="nucleotide sequence ID" value="NZ_AP023368.1"/>
</dbReference>
<dbReference type="SUPFAM" id="SSF46689">
    <property type="entry name" value="Homeodomain-like"/>
    <property type="match status" value="2"/>
</dbReference>
<dbReference type="SUPFAM" id="SSF51215">
    <property type="entry name" value="Regulatory protein AraC"/>
    <property type="match status" value="1"/>
</dbReference>
<keyword evidence="6" id="KW-1185">Reference proteome</keyword>
<protein>
    <submittedName>
        <fullName evidence="5">AraC family transcriptional regulator</fullName>
    </submittedName>
</protein>
<dbReference type="Pfam" id="PF02311">
    <property type="entry name" value="AraC_binding"/>
    <property type="match status" value="1"/>
</dbReference>
<dbReference type="PRINTS" id="PR00032">
    <property type="entry name" value="HTHARAC"/>
</dbReference>
<keyword evidence="1" id="KW-0805">Transcription regulation</keyword>
<dbReference type="AlphaFoldDB" id="A0A7I8DQX5"/>
<dbReference type="InterPro" id="IPR018060">
    <property type="entry name" value="HTH_AraC"/>
</dbReference>
<dbReference type="Proteomes" id="UP000515703">
    <property type="component" value="Chromosome"/>
</dbReference>
<gene>
    <name evidence="5" type="primary">rhaR</name>
    <name evidence="5" type="ORF">bsdcttw_31080</name>
</gene>
<evidence type="ECO:0000256" key="3">
    <source>
        <dbReference type="ARBA" id="ARBA00023163"/>
    </source>
</evidence>
<reference evidence="5 6" key="2">
    <citation type="submission" date="2020-08" db="EMBL/GenBank/DDBJ databases">
        <authorList>
            <person name="Ueki A."/>
            <person name="Tonouchi A."/>
        </authorList>
    </citation>
    <scope>NUCLEOTIDE SEQUENCE [LARGE SCALE GENOMIC DNA]</scope>
    <source>
        <strain evidence="5 6">CTTW</strain>
    </source>
</reference>
<evidence type="ECO:0000313" key="5">
    <source>
        <dbReference type="EMBL" id="BCK00068.1"/>
    </source>
</evidence>
<evidence type="ECO:0000259" key="4">
    <source>
        <dbReference type="PROSITE" id="PS01124"/>
    </source>
</evidence>
<dbReference type="InterPro" id="IPR014710">
    <property type="entry name" value="RmlC-like_jellyroll"/>
</dbReference>
<dbReference type="Gene3D" id="2.60.120.10">
    <property type="entry name" value="Jelly Rolls"/>
    <property type="match status" value="1"/>
</dbReference>
<dbReference type="InterPro" id="IPR003313">
    <property type="entry name" value="AraC-bd"/>
</dbReference>
<name>A0A7I8DQX5_9FIRM</name>
<dbReference type="InterPro" id="IPR037923">
    <property type="entry name" value="HTH-like"/>
</dbReference>
<dbReference type="KEGG" id="acht:bsdcttw_31080"/>
<dbReference type="Pfam" id="PF12833">
    <property type="entry name" value="HTH_18"/>
    <property type="match status" value="1"/>
</dbReference>
<dbReference type="InterPro" id="IPR020449">
    <property type="entry name" value="Tscrpt_reg_AraC-type_HTH"/>
</dbReference>
<feature type="domain" description="HTH araC/xylS-type" evidence="4">
    <location>
        <begin position="187"/>
        <end position="285"/>
    </location>
</feature>
<proteinExistence type="predicted"/>
<dbReference type="EMBL" id="AP023368">
    <property type="protein sequence ID" value="BCK00068.1"/>
    <property type="molecule type" value="Genomic_DNA"/>
</dbReference>
<keyword evidence="2" id="KW-0238">DNA-binding</keyword>